<dbReference type="SUPFAM" id="SSF52540">
    <property type="entry name" value="P-loop containing nucleoside triphosphate hydrolases"/>
    <property type="match status" value="1"/>
</dbReference>
<dbReference type="Proteomes" id="UP001177295">
    <property type="component" value="Chromosome"/>
</dbReference>
<accession>A0ABY8WVA1</accession>
<dbReference type="InterPro" id="IPR027417">
    <property type="entry name" value="P-loop_NTPase"/>
</dbReference>
<evidence type="ECO:0000313" key="3">
    <source>
        <dbReference type="Proteomes" id="UP001177295"/>
    </source>
</evidence>
<evidence type="ECO:0000313" key="2">
    <source>
        <dbReference type="EMBL" id="WIO46230.1"/>
    </source>
</evidence>
<keyword evidence="3" id="KW-1185">Reference proteome</keyword>
<protein>
    <submittedName>
        <fullName evidence="2">AAA 13 domain-containing protein</fullName>
    </submittedName>
</protein>
<dbReference type="Pfam" id="PF13166">
    <property type="entry name" value="AAA_13"/>
    <property type="match status" value="1"/>
</dbReference>
<feature type="domain" description="Protein CR006 P-loop" evidence="1">
    <location>
        <begin position="13"/>
        <end position="718"/>
    </location>
</feature>
<dbReference type="Gene3D" id="3.40.50.300">
    <property type="entry name" value="P-loop containing nucleotide triphosphate hydrolases"/>
    <property type="match status" value="1"/>
</dbReference>
<reference evidence="2 3" key="1">
    <citation type="journal article" date="2023" name="Cell">
        <title>Genetic manipulation of Patescibacteria provides mechanistic insights into microbial dark matter and the epibiotic lifestyle.</title>
        <authorList>
            <person name="Wang Y."/>
            <person name="Gallagher L.A."/>
            <person name="Andrade P.A."/>
            <person name="Liu A."/>
            <person name="Humphreys I.R."/>
            <person name="Turkarslan S."/>
            <person name="Cutler K.J."/>
            <person name="Arrieta-Ortiz M.L."/>
            <person name="Li Y."/>
            <person name="Radey M.C."/>
            <person name="McLean J.S."/>
            <person name="Cong Q."/>
            <person name="Baker D."/>
            <person name="Baliga N.S."/>
            <person name="Peterson S.B."/>
            <person name="Mougous J.D."/>
        </authorList>
    </citation>
    <scope>NUCLEOTIDE SEQUENCE [LARGE SCALE GENOMIC DNA]</scope>
    <source>
        <strain evidence="2 3">ML1</strain>
    </source>
</reference>
<organism evidence="2 3">
    <name type="scientific">Candidatus Southlakia epibionticum</name>
    <dbReference type="NCBI Taxonomy" id="3043284"/>
    <lineage>
        <taxon>Bacteria</taxon>
        <taxon>Candidatus Saccharimonadota</taxon>
        <taxon>Candidatus Saccharimonadia</taxon>
        <taxon>Candidatus Saccharimonadales</taxon>
        <taxon>Candidatus Saccharimonadaceae</taxon>
        <taxon>Candidatus Southlakia</taxon>
    </lineage>
</organism>
<dbReference type="InterPro" id="IPR026866">
    <property type="entry name" value="CR006_AAA"/>
</dbReference>
<dbReference type="RefSeq" id="WP_376753767.1">
    <property type="nucleotide sequence ID" value="NZ_CP124550.1"/>
</dbReference>
<evidence type="ECO:0000259" key="1">
    <source>
        <dbReference type="Pfam" id="PF13166"/>
    </source>
</evidence>
<proteinExistence type="predicted"/>
<sequence length="743" mass="85023">MVIKKFTKIKDFGVFRDFVAPIALPEFKRYNIIYGWNGSGKTTLSKLFASLNSGGCGEFSTALYEIKDDAGATCSHGQIFSTPIRVFNQEYVDDNVSFTANKAKPILILGEENQEAIAQIERDEKEISIIRTKINEETRQKKEKSTRKDRLFTDIARTIGQNTRGAISRTYRRPEAEAAFAKLSEKHILQDEQLTLLVQEISQESMEKQQKMSFTNNQLTKNFERSQKLANETVEANVISRLVENTDIAEWVERGVVLHEKHKNDKCEFCGSKLSQERIKELANHFNDADKKLKEQIDIVLNDLRTDYAQIQQLQPVDKMNLYQELREEYETRSIAMTDARDKLLTEIEHFAKTLESKKAHTTAQLDLGDQPKLDDLLLRIAKINEQIDLHNKKTDEFDAHKLNVSKQIETHYLSTIYDDVEALKTDILAHDNKIKELTDGVEGAPDKPGLRKLTERVNMNKSKVSSSHKACSILNESLKNFLGHAEITFITNDDGSGYTLKRGNTVAKSLSEGERTAIAFVYFTVQLKDENFDVDNSIVVIDDPVSSLDANSQYQAFSFLKTATSSVKQLFVLTHNFDFLKLLLNWQKGNNGGREAQYFMINNRYSTSDGSRKAFLDKLDTDLQKYESEYHYLFNMIYNYQSDGTIANAYKMPNIARKVLDNFLMFRIPSSESTYKRLERLNFDTQKKAAIYKFVNDQSHITGSGFDPALVPETQKNIGYLLELMQSTFPDHYAILEESLSQ</sequence>
<name>A0ABY8WVA1_9BACT</name>
<gene>
    <name evidence="2" type="ORF">SEML1_0616</name>
</gene>
<dbReference type="EMBL" id="CP124550">
    <property type="protein sequence ID" value="WIO46230.1"/>
    <property type="molecule type" value="Genomic_DNA"/>
</dbReference>